<dbReference type="AlphaFoldDB" id="A0A391NQ31"/>
<proteinExistence type="predicted"/>
<reference evidence="1 2" key="1">
    <citation type="journal article" date="2018" name="PLoS ONE">
        <title>The draft genome of Kipferlia bialata reveals reductive genome evolution in fornicate parasites.</title>
        <authorList>
            <person name="Tanifuji G."/>
            <person name="Takabayashi S."/>
            <person name="Kume K."/>
            <person name="Takagi M."/>
            <person name="Nakayama T."/>
            <person name="Kamikawa R."/>
            <person name="Inagaki Y."/>
            <person name="Hashimoto T."/>
        </authorList>
    </citation>
    <scope>NUCLEOTIDE SEQUENCE [LARGE SCALE GENOMIC DNA]</scope>
    <source>
        <strain evidence="1">NY0173</strain>
    </source>
</reference>
<keyword evidence="2" id="KW-1185">Reference proteome</keyword>
<gene>
    <name evidence="1" type="ORF">KIPB_011187</name>
</gene>
<evidence type="ECO:0000313" key="2">
    <source>
        <dbReference type="Proteomes" id="UP000265618"/>
    </source>
</evidence>
<dbReference type="Proteomes" id="UP000265618">
    <property type="component" value="Unassembled WGS sequence"/>
</dbReference>
<evidence type="ECO:0000313" key="1">
    <source>
        <dbReference type="EMBL" id="GCA63661.1"/>
    </source>
</evidence>
<dbReference type="EMBL" id="BDIP01004446">
    <property type="protein sequence ID" value="GCA63661.1"/>
    <property type="molecule type" value="Genomic_DNA"/>
</dbReference>
<protein>
    <submittedName>
        <fullName evidence="1">Uncharacterized protein</fullName>
    </submittedName>
</protein>
<accession>A0A391NQ31</accession>
<name>A0A391NQ31_9EUKA</name>
<comment type="caution">
    <text evidence="1">The sequence shown here is derived from an EMBL/GenBank/DDBJ whole genome shotgun (WGS) entry which is preliminary data.</text>
</comment>
<sequence>MGLGAEPGVNGEGVGGICAPQATVYSPDPAVVKPREYRPRHRLREGEVKELRNKSQLSENEEMSLVPYPVFSPINAKA</sequence>
<organism evidence="1 2">
    <name type="scientific">Kipferlia bialata</name>
    <dbReference type="NCBI Taxonomy" id="797122"/>
    <lineage>
        <taxon>Eukaryota</taxon>
        <taxon>Metamonada</taxon>
        <taxon>Carpediemonas-like organisms</taxon>
        <taxon>Kipferlia</taxon>
    </lineage>
</organism>